<feature type="chain" id="PRO_5043860161" description="DUF6089 domain-containing protein" evidence="1">
    <location>
        <begin position="21"/>
        <end position="282"/>
    </location>
</feature>
<proteinExistence type="predicted"/>
<organism evidence="3">
    <name type="scientific">Sediminibacterium sp. KACHI17</name>
    <dbReference type="NCBI Taxonomy" id="1751071"/>
    <lineage>
        <taxon>Bacteria</taxon>
        <taxon>Pseudomonadati</taxon>
        <taxon>Bacteroidota</taxon>
        <taxon>Chitinophagia</taxon>
        <taxon>Chitinophagales</taxon>
        <taxon>Chitinophagaceae</taxon>
        <taxon>Sediminibacterium</taxon>
    </lineage>
</organism>
<dbReference type="Pfam" id="PF19573">
    <property type="entry name" value="DUF6089"/>
    <property type="match status" value="1"/>
</dbReference>
<dbReference type="InterPro" id="IPR045743">
    <property type="entry name" value="DUF6089"/>
</dbReference>
<dbReference type="RefSeq" id="WP_353548505.1">
    <property type="nucleotide sequence ID" value="NZ_AP029612.1"/>
</dbReference>
<protein>
    <recommendedName>
        <fullName evidence="2">DUF6089 domain-containing protein</fullName>
    </recommendedName>
</protein>
<evidence type="ECO:0000313" key="3">
    <source>
        <dbReference type="EMBL" id="BFG70867.1"/>
    </source>
</evidence>
<dbReference type="AlphaFoldDB" id="A0AAT9GK66"/>
<sequence length="282" mass="31427">MFKKAIVSVLLVLGLQQTHAQLMESFVHQGEVGVSVGAAHYFGDLNPNIKVNRPKMAAGLFFRKQISNYIGVRLSAEYAMLGYSDIYSDNAAQRRRNLSFNSNVWELSVSGDFNFFRFQPGFKGYHYTPYVGIGLGVFSHDPYAFLNGEKYMLRPLGTEGQGSSLYPNLQPYNPIAISIPFTLGFKYALNERMNVFGELTYRFTNTDYLDDVSGQYAPDAFPPLPDGSPSPAFLLQDRSYETGTSIGIKGRQRGNSPQKDAFASFKVGVSFSLQSYKCPPTK</sequence>
<dbReference type="InterPro" id="IPR011250">
    <property type="entry name" value="OMP/PagP_B-barrel"/>
</dbReference>
<keyword evidence="1" id="KW-0732">Signal</keyword>
<gene>
    <name evidence="3" type="ORF">KACHI17_17480</name>
</gene>
<dbReference type="EMBL" id="AP029612">
    <property type="protein sequence ID" value="BFG70867.1"/>
    <property type="molecule type" value="Genomic_DNA"/>
</dbReference>
<feature type="domain" description="DUF6089" evidence="2">
    <location>
        <begin position="4"/>
        <end position="150"/>
    </location>
</feature>
<name>A0AAT9GK66_9BACT</name>
<evidence type="ECO:0000259" key="2">
    <source>
        <dbReference type="Pfam" id="PF19573"/>
    </source>
</evidence>
<evidence type="ECO:0000256" key="1">
    <source>
        <dbReference type="SAM" id="SignalP"/>
    </source>
</evidence>
<accession>A0AAT9GK66</accession>
<dbReference type="Gene3D" id="2.40.160.20">
    <property type="match status" value="1"/>
</dbReference>
<reference evidence="3" key="1">
    <citation type="submission" date="2024-02" db="EMBL/GenBank/DDBJ databases">
        <title>Sediminibacterium planktonica sp. nov. and Sediminibacterium longus sp. nov., isolated from surface lake and river water.</title>
        <authorList>
            <person name="Watanabe K."/>
            <person name="Takemine S."/>
            <person name="Ishii Y."/>
            <person name="Ogata Y."/>
            <person name="Shindo C."/>
            <person name="Suda W."/>
        </authorList>
    </citation>
    <scope>NUCLEOTIDE SEQUENCE</scope>
    <source>
        <strain evidence="3">KACHI17</strain>
    </source>
</reference>
<dbReference type="SUPFAM" id="SSF56925">
    <property type="entry name" value="OMPA-like"/>
    <property type="match status" value="1"/>
</dbReference>
<feature type="signal peptide" evidence="1">
    <location>
        <begin position="1"/>
        <end position="20"/>
    </location>
</feature>